<reference evidence="2 3" key="1">
    <citation type="submission" date="2020-04" db="EMBL/GenBank/DDBJ databases">
        <title>Genome sequencing of novel species.</title>
        <authorList>
            <person name="Heo J."/>
            <person name="Kim S.-J."/>
            <person name="Kim J.-S."/>
            <person name="Hong S.-B."/>
            <person name="Kwon S.-W."/>
        </authorList>
    </citation>
    <scope>NUCLEOTIDE SEQUENCE [LARGE SCALE GENOMIC DNA]</scope>
    <source>
        <strain evidence="2 3">GN2-R2</strain>
    </source>
</reference>
<dbReference type="Proteomes" id="UP000502415">
    <property type="component" value="Chromosome"/>
</dbReference>
<gene>
    <name evidence="2" type="ORF">HH212_21915</name>
</gene>
<evidence type="ECO:0000313" key="3">
    <source>
        <dbReference type="Proteomes" id="UP000502415"/>
    </source>
</evidence>
<protein>
    <submittedName>
        <fullName evidence="2">Uncharacterized protein</fullName>
    </submittedName>
</protein>
<name>A0A7Z2ZUJ3_9BURK</name>
<dbReference type="KEGG" id="mfy:HH212_21915"/>
<organism evidence="2 3">
    <name type="scientific">Massilia forsythiae</name>
    <dbReference type="NCBI Taxonomy" id="2728020"/>
    <lineage>
        <taxon>Bacteria</taxon>
        <taxon>Pseudomonadati</taxon>
        <taxon>Pseudomonadota</taxon>
        <taxon>Betaproteobacteria</taxon>
        <taxon>Burkholderiales</taxon>
        <taxon>Oxalobacteraceae</taxon>
        <taxon>Telluria group</taxon>
        <taxon>Massilia</taxon>
    </lineage>
</organism>
<sequence>MKIAIFPFGLLLCLSGAAAHADDAAMLACRALPAGAARLACYDAIPLDARAGAAAPATAEQAFGMEAKRAVPPTSIDSTIDGNFAGWGPNTQFRLANGQVWRVSDGSSADLPAAANPKVRIVRNLFGTMFLEIDGTNNSPKVRRIQ</sequence>
<proteinExistence type="predicted"/>
<dbReference type="AlphaFoldDB" id="A0A7Z2ZUJ3"/>
<feature type="chain" id="PRO_5030914004" evidence="1">
    <location>
        <begin position="22"/>
        <end position="146"/>
    </location>
</feature>
<dbReference type="EMBL" id="CP051685">
    <property type="protein sequence ID" value="QJE02350.1"/>
    <property type="molecule type" value="Genomic_DNA"/>
</dbReference>
<dbReference type="RefSeq" id="WP_170204437.1">
    <property type="nucleotide sequence ID" value="NZ_CP051685.1"/>
</dbReference>
<keyword evidence="3" id="KW-1185">Reference proteome</keyword>
<evidence type="ECO:0000313" key="2">
    <source>
        <dbReference type="EMBL" id="QJE02350.1"/>
    </source>
</evidence>
<accession>A0A7Z2ZUJ3</accession>
<evidence type="ECO:0000256" key="1">
    <source>
        <dbReference type="SAM" id="SignalP"/>
    </source>
</evidence>
<keyword evidence="1" id="KW-0732">Signal</keyword>
<feature type="signal peptide" evidence="1">
    <location>
        <begin position="1"/>
        <end position="21"/>
    </location>
</feature>